<protein>
    <submittedName>
        <fullName evidence="2">Uncharacterized protein</fullName>
    </submittedName>
</protein>
<evidence type="ECO:0000256" key="1">
    <source>
        <dbReference type="SAM" id="Phobius"/>
    </source>
</evidence>
<comment type="caution">
    <text evidence="2">The sequence shown here is derived from an EMBL/GenBank/DDBJ whole genome shotgun (WGS) entry which is preliminary data.</text>
</comment>
<keyword evidence="1" id="KW-1133">Transmembrane helix</keyword>
<dbReference type="Proteomes" id="UP000266673">
    <property type="component" value="Unassembled WGS sequence"/>
</dbReference>
<keyword evidence="1" id="KW-0472">Membrane</keyword>
<reference evidence="2 3" key="1">
    <citation type="submission" date="2018-06" db="EMBL/GenBank/DDBJ databases">
        <title>Comparative genomics reveals the genomic features of Rhizophagus irregularis, R. cerebriforme, R. diaphanum and Gigaspora rosea, and their symbiotic lifestyle signature.</title>
        <authorList>
            <person name="Morin E."/>
            <person name="San Clemente H."/>
            <person name="Chen E.C.H."/>
            <person name="De La Providencia I."/>
            <person name="Hainaut M."/>
            <person name="Kuo A."/>
            <person name="Kohler A."/>
            <person name="Murat C."/>
            <person name="Tang N."/>
            <person name="Roy S."/>
            <person name="Loubradou J."/>
            <person name="Henrissat B."/>
            <person name="Grigoriev I.V."/>
            <person name="Corradi N."/>
            <person name="Roux C."/>
            <person name="Martin F.M."/>
        </authorList>
    </citation>
    <scope>NUCLEOTIDE SEQUENCE [LARGE SCALE GENOMIC DNA]</scope>
    <source>
        <strain evidence="2 3">DAOM 194757</strain>
    </source>
</reference>
<proteinExistence type="predicted"/>
<keyword evidence="1" id="KW-0812">Transmembrane</keyword>
<evidence type="ECO:0000313" key="3">
    <source>
        <dbReference type="Proteomes" id="UP000266673"/>
    </source>
</evidence>
<evidence type="ECO:0000313" key="2">
    <source>
        <dbReference type="EMBL" id="RIB27916.1"/>
    </source>
</evidence>
<feature type="transmembrane region" description="Helical" evidence="1">
    <location>
        <begin position="29"/>
        <end position="49"/>
    </location>
</feature>
<organism evidence="2 3">
    <name type="scientific">Gigaspora rosea</name>
    <dbReference type="NCBI Taxonomy" id="44941"/>
    <lineage>
        <taxon>Eukaryota</taxon>
        <taxon>Fungi</taxon>
        <taxon>Fungi incertae sedis</taxon>
        <taxon>Mucoromycota</taxon>
        <taxon>Glomeromycotina</taxon>
        <taxon>Glomeromycetes</taxon>
        <taxon>Diversisporales</taxon>
        <taxon>Gigasporaceae</taxon>
        <taxon>Gigaspora</taxon>
    </lineage>
</organism>
<dbReference type="AlphaFoldDB" id="A0A397W924"/>
<gene>
    <name evidence="2" type="ORF">C2G38_2060646</name>
</gene>
<feature type="transmembrane region" description="Helical" evidence="1">
    <location>
        <begin position="6"/>
        <end position="24"/>
    </location>
</feature>
<dbReference type="EMBL" id="QKWP01000083">
    <property type="protein sequence ID" value="RIB27916.1"/>
    <property type="molecule type" value="Genomic_DNA"/>
</dbReference>
<accession>A0A397W924</accession>
<sequence>MLLKPFLLKLYSFLPILLTLRLGILCKSLFSFIFLIFEYLCLTLVPLYFRCFTDST</sequence>
<keyword evidence="3" id="KW-1185">Reference proteome</keyword>
<name>A0A397W924_9GLOM</name>